<accession>A0A0F9WHV4</accession>
<comment type="caution">
    <text evidence="1">The sequence shown here is derived from an EMBL/GenBank/DDBJ whole genome shotgun (WGS) entry which is preliminary data.</text>
</comment>
<name>A0A0F9WHV4_9ZZZZ</name>
<sequence length="180" mass="20292">MSKKRINIIGQKFNRFTVIEFSHTDKWGSTCWLCKCDCGNEKIIRGTHVTDGRIKSCGCLAKEVAENGKLPKGVAIRNKILSVHKTNAKKRNIEHSLTDEQIMTLHKGNCHYCGVPPSNTLSVRDYNGAYTYSGIDRVDNDKGYTITNTVSCCKYCNTAKGTMSIEDFTQWINNLINYNL</sequence>
<dbReference type="Gene3D" id="3.30.40.220">
    <property type="match status" value="1"/>
</dbReference>
<dbReference type="AlphaFoldDB" id="A0A0F9WHV4"/>
<protein>
    <recommendedName>
        <fullName evidence="2">HNH domain-containing protein</fullName>
    </recommendedName>
</protein>
<gene>
    <name evidence="1" type="ORF">LCGC14_0278440</name>
</gene>
<reference evidence="1" key="1">
    <citation type="journal article" date="2015" name="Nature">
        <title>Complex archaea that bridge the gap between prokaryotes and eukaryotes.</title>
        <authorList>
            <person name="Spang A."/>
            <person name="Saw J.H."/>
            <person name="Jorgensen S.L."/>
            <person name="Zaremba-Niedzwiedzka K."/>
            <person name="Martijn J."/>
            <person name="Lind A.E."/>
            <person name="van Eijk R."/>
            <person name="Schleper C."/>
            <person name="Guy L."/>
            <person name="Ettema T.J."/>
        </authorList>
    </citation>
    <scope>NUCLEOTIDE SEQUENCE</scope>
</reference>
<organism evidence="1">
    <name type="scientific">marine sediment metagenome</name>
    <dbReference type="NCBI Taxonomy" id="412755"/>
    <lineage>
        <taxon>unclassified sequences</taxon>
        <taxon>metagenomes</taxon>
        <taxon>ecological metagenomes</taxon>
    </lineage>
</organism>
<proteinExistence type="predicted"/>
<dbReference type="EMBL" id="LAZR01000158">
    <property type="protein sequence ID" value="KKN85521.1"/>
    <property type="molecule type" value="Genomic_DNA"/>
</dbReference>
<evidence type="ECO:0000313" key="1">
    <source>
        <dbReference type="EMBL" id="KKN85521.1"/>
    </source>
</evidence>
<evidence type="ECO:0008006" key="2">
    <source>
        <dbReference type="Google" id="ProtNLM"/>
    </source>
</evidence>